<evidence type="ECO:0000256" key="2">
    <source>
        <dbReference type="ARBA" id="ARBA00022729"/>
    </source>
</evidence>
<feature type="domain" description="NodB homology" evidence="4">
    <location>
        <begin position="235"/>
        <end position="449"/>
    </location>
</feature>
<dbReference type="InterPro" id="IPR006311">
    <property type="entry name" value="TAT_signal"/>
</dbReference>
<dbReference type="AlphaFoldDB" id="A0ABD5QHK4"/>
<evidence type="ECO:0000256" key="3">
    <source>
        <dbReference type="SAM" id="MobiDB-lite"/>
    </source>
</evidence>
<dbReference type="RefSeq" id="WP_224828470.1">
    <property type="nucleotide sequence ID" value="NZ_JAIVEF010000006.1"/>
</dbReference>
<gene>
    <name evidence="5" type="ORF">ACFPFO_15105</name>
</gene>
<evidence type="ECO:0000313" key="5">
    <source>
        <dbReference type="EMBL" id="MFC4989072.1"/>
    </source>
</evidence>
<dbReference type="InterPro" id="IPR002509">
    <property type="entry name" value="NODB_dom"/>
</dbReference>
<accession>A0ABD5QHK4</accession>
<protein>
    <submittedName>
        <fullName evidence="5">Polysaccharide deacetylase family protein</fullName>
    </submittedName>
</protein>
<evidence type="ECO:0000256" key="1">
    <source>
        <dbReference type="ARBA" id="ARBA00004613"/>
    </source>
</evidence>
<evidence type="ECO:0000313" key="6">
    <source>
        <dbReference type="Proteomes" id="UP001595925"/>
    </source>
</evidence>
<feature type="compositionally biased region" description="Polar residues" evidence="3">
    <location>
        <begin position="37"/>
        <end position="56"/>
    </location>
</feature>
<organism evidence="5 6">
    <name type="scientific">Saliphagus infecundisoli</name>
    <dbReference type="NCBI Taxonomy" id="1849069"/>
    <lineage>
        <taxon>Archaea</taxon>
        <taxon>Methanobacteriati</taxon>
        <taxon>Methanobacteriota</taxon>
        <taxon>Stenosarchaea group</taxon>
        <taxon>Halobacteria</taxon>
        <taxon>Halobacteriales</taxon>
        <taxon>Natrialbaceae</taxon>
        <taxon>Saliphagus</taxon>
    </lineage>
</organism>
<dbReference type="PANTHER" id="PTHR34216">
    <property type="match status" value="1"/>
</dbReference>
<dbReference type="EMBL" id="JBHSJG010000038">
    <property type="protein sequence ID" value="MFC4989072.1"/>
    <property type="molecule type" value="Genomic_DNA"/>
</dbReference>
<dbReference type="SUPFAM" id="SSF88713">
    <property type="entry name" value="Glycoside hydrolase/deacetylase"/>
    <property type="match status" value="1"/>
</dbReference>
<dbReference type="PROSITE" id="PS51677">
    <property type="entry name" value="NODB"/>
    <property type="match status" value="1"/>
</dbReference>
<dbReference type="InterPro" id="IPR051398">
    <property type="entry name" value="Polysacch_Deacetylase"/>
</dbReference>
<sequence length="449" mass="49672">MTNRYPTERDPNSSRRRALQLTAATVGTAVAGCLSWARSNDPSSGTTPDENTSPVKTTDETFDPEQYQIGSAFLDDRSSAGTVVPELNEELEEWDAWAGAVSATTDEHAGHQDGALLLETDETQTEAIARWTFAEPHNFEDRSISIAVKWEEPTDAYYQVALTLRDESGDALELTQYVETLTLEGWHRYDLGVNAIEGEPDLSAIVTVDVMTWVDDVTSQVYVGDIRTTETATGSYVLLHFDDLFEGAYTNAFPILEGYGFKATGATTIGAIGADNYMSQDQISDLADHGWEFCSHPHAAESFAEMKPSTLDQLLAEYKAWHTDHGFDDGLDYIIYPYGEINDENLEVVSRYHKLGFKVPRAEYGTNITSPLLCGRATAENREEVKAAIDRATVYNTVVPIMFHDVGESEDWISQAGFEETIEYIDDADGIEVITTSEWLSLIGGDVNE</sequence>
<dbReference type="PROSITE" id="PS51318">
    <property type="entry name" value="TAT"/>
    <property type="match status" value="1"/>
</dbReference>
<name>A0ABD5QHK4_9EURY</name>
<proteinExistence type="predicted"/>
<dbReference type="InterPro" id="IPR011330">
    <property type="entry name" value="Glyco_hydro/deAcase_b/a-brl"/>
</dbReference>
<keyword evidence="6" id="KW-1185">Reference proteome</keyword>
<keyword evidence="2" id="KW-0732">Signal</keyword>
<dbReference type="Proteomes" id="UP001595925">
    <property type="component" value="Unassembled WGS sequence"/>
</dbReference>
<dbReference type="GO" id="GO:0005576">
    <property type="term" value="C:extracellular region"/>
    <property type="evidence" value="ECO:0007669"/>
    <property type="project" value="UniProtKB-SubCell"/>
</dbReference>
<dbReference type="CDD" id="cd10970">
    <property type="entry name" value="CE4_DAC_u1_6s"/>
    <property type="match status" value="1"/>
</dbReference>
<dbReference type="PROSITE" id="PS51257">
    <property type="entry name" value="PROKAR_LIPOPROTEIN"/>
    <property type="match status" value="1"/>
</dbReference>
<comment type="caution">
    <text evidence="5">The sequence shown here is derived from an EMBL/GenBank/DDBJ whole genome shotgun (WGS) entry which is preliminary data.</text>
</comment>
<reference evidence="5 6" key="1">
    <citation type="journal article" date="2019" name="Int. J. Syst. Evol. Microbiol.">
        <title>The Global Catalogue of Microorganisms (GCM) 10K type strain sequencing project: providing services to taxonomists for standard genome sequencing and annotation.</title>
        <authorList>
            <consortium name="The Broad Institute Genomics Platform"/>
            <consortium name="The Broad Institute Genome Sequencing Center for Infectious Disease"/>
            <person name="Wu L."/>
            <person name="Ma J."/>
        </authorList>
    </citation>
    <scope>NUCLEOTIDE SEQUENCE [LARGE SCALE GENOMIC DNA]</scope>
    <source>
        <strain evidence="5 6">CGMCC 1.15824</strain>
    </source>
</reference>
<dbReference type="Pfam" id="PF01522">
    <property type="entry name" value="Polysacc_deac_1"/>
    <property type="match status" value="1"/>
</dbReference>
<dbReference type="Gene3D" id="3.20.20.370">
    <property type="entry name" value="Glycoside hydrolase/deacetylase"/>
    <property type="match status" value="1"/>
</dbReference>
<dbReference type="PANTHER" id="PTHR34216:SF3">
    <property type="entry name" value="POLY-BETA-1,6-N-ACETYL-D-GLUCOSAMINE N-DEACETYLASE"/>
    <property type="match status" value="1"/>
</dbReference>
<comment type="subcellular location">
    <subcellularLocation>
        <location evidence="1">Secreted</location>
    </subcellularLocation>
</comment>
<evidence type="ECO:0000259" key="4">
    <source>
        <dbReference type="PROSITE" id="PS51677"/>
    </source>
</evidence>
<feature type="region of interest" description="Disordered" evidence="3">
    <location>
        <begin position="37"/>
        <end position="62"/>
    </location>
</feature>